<dbReference type="Proteomes" id="UP000603463">
    <property type="component" value="Unassembled WGS sequence"/>
</dbReference>
<organism evidence="1 4">
    <name type="scientific">Rhodococcus hoagii</name>
    <name type="common">Corynebacterium equii</name>
    <dbReference type="NCBI Taxonomy" id="43767"/>
    <lineage>
        <taxon>Bacteria</taxon>
        <taxon>Bacillati</taxon>
        <taxon>Actinomycetota</taxon>
        <taxon>Actinomycetes</taxon>
        <taxon>Mycobacteriales</taxon>
        <taxon>Nocardiaceae</taxon>
        <taxon>Prescottella</taxon>
    </lineage>
</organism>
<dbReference type="Pfam" id="PF01674">
    <property type="entry name" value="Lipase_2"/>
    <property type="match status" value="1"/>
</dbReference>
<protein>
    <submittedName>
        <fullName evidence="1">Lipase</fullName>
    </submittedName>
</protein>
<dbReference type="EMBL" id="WVDC01000013">
    <property type="protein sequence ID" value="NKW43775.1"/>
    <property type="molecule type" value="Genomic_DNA"/>
</dbReference>
<dbReference type="InterPro" id="IPR029058">
    <property type="entry name" value="AB_hydrolase_fold"/>
</dbReference>
<proteinExistence type="predicted"/>
<dbReference type="PANTHER" id="PTHR32015:SF1">
    <property type="entry name" value="LIPASE"/>
    <property type="match status" value="1"/>
</dbReference>
<dbReference type="AlphaFoldDB" id="A0A9Q2UW98"/>
<dbReference type="SUPFAM" id="SSF53474">
    <property type="entry name" value="alpha/beta-Hydrolases"/>
    <property type="match status" value="1"/>
</dbReference>
<dbReference type="GO" id="GO:0016298">
    <property type="term" value="F:lipase activity"/>
    <property type="evidence" value="ECO:0007669"/>
    <property type="project" value="TreeGrafter"/>
</dbReference>
<accession>A0A9Q2UW98</accession>
<evidence type="ECO:0000313" key="3">
    <source>
        <dbReference type="EMBL" id="NKW43775.1"/>
    </source>
</evidence>
<comment type="caution">
    <text evidence="1">The sequence shown here is derived from an EMBL/GenBank/DDBJ whole genome shotgun (WGS) entry which is preliminary data.</text>
</comment>
<dbReference type="Proteomes" id="UP000808906">
    <property type="component" value="Unassembled WGS sequence"/>
</dbReference>
<evidence type="ECO:0000313" key="2">
    <source>
        <dbReference type="EMBL" id="NKT76676.1"/>
    </source>
</evidence>
<gene>
    <name evidence="1" type="ORF">GS441_03690</name>
    <name evidence="2" type="ORF">GS882_00300</name>
    <name evidence="3" type="ORF">GS947_19900</name>
</gene>
<name>A0A9Q2UW98_RHOHA</name>
<dbReference type="InterPro" id="IPR002918">
    <property type="entry name" value="Lipase_EstA/Esterase_EstB"/>
</dbReference>
<dbReference type="GO" id="GO:0016042">
    <property type="term" value="P:lipid catabolic process"/>
    <property type="evidence" value="ECO:0007669"/>
    <property type="project" value="InterPro"/>
</dbReference>
<evidence type="ECO:0000313" key="4">
    <source>
        <dbReference type="Proteomes" id="UP000808906"/>
    </source>
</evidence>
<dbReference type="PANTHER" id="PTHR32015">
    <property type="entry name" value="FASTING INDUCED LIPASE"/>
    <property type="match status" value="1"/>
</dbReference>
<sequence>MHHVRGAAGSNAAVRQSFHDRDLIHRSAIRRHRNDLDRHTRTGPVGEVRMNRTMRMVAATVGVALAVGAGGWGATAAADPIGTATDHPAYVVPVNPGPVQTRHAAALRYAEDHPDTAPPGSNDFTCRPAPAHPNPVVLVHGSDSDSYTDWAALSPMLADRGMCVFTLNYGSDGKPGKYARGDMALSAAEVGAFVDRVRAATAAAKVDLVGYSQGATVARYYVNRLGGSAAVDRWVGVASPTYGGNMYGIVTLLKLVPRPERIVEWLTSEAISQQMQGSPFLAALNAGGDTVPGVRYTTVGSRYDEMIQPHTNIALRDPGATNLLIQDLCAENRGGHFNMVYDPFALGLVVRALDPSAPAPPCRPVPLGTGILDMIVVSNS</sequence>
<dbReference type="Proteomes" id="UP000608063">
    <property type="component" value="Unassembled WGS sequence"/>
</dbReference>
<dbReference type="Gene3D" id="3.40.50.1820">
    <property type="entry name" value="alpha/beta hydrolase"/>
    <property type="match status" value="1"/>
</dbReference>
<reference evidence="2" key="2">
    <citation type="journal article" date="2020" name="Environ. Microbiol.">
        <title>The novel and transferable erm(51) gene confers Macrolides, Lincosamides, and Streptogramins B (MLSB) resistance to clonal Rhodococcus equi in the environment.</title>
        <authorList>
            <person name="Huber L."/>
            <person name="Giguere S."/>
            <person name="Slovis N.M."/>
            <person name="Alvarez-Narvaez S."/>
            <person name="Hart K.A."/>
            <person name="Greiter M."/>
            <person name="Morris E.R.A."/>
            <person name="Cohen N.D."/>
        </authorList>
    </citation>
    <scope>NUCLEOTIDE SEQUENCE</scope>
    <source>
        <strain evidence="2">Lh_116_1</strain>
        <strain evidence="3">Lh_16_1</strain>
    </source>
</reference>
<reference evidence="1" key="1">
    <citation type="submission" date="2019-11" db="EMBL/GenBank/DDBJ databases">
        <title>Spread of Macrolides and rifampicin resistant Rhodococcus equi in clinical isolates in the USA.</title>
        <authorList>
            <person name="Alvarez-Narvaez S."/>
            <person name="Huber L."/>
            <person name="Cohen N.D."/>
            <person name="Slovis N."/>
            <person name="Greiter M."/>
            <person name="Giguere S."/>
            <person name="Hart K."/>
        </authorList>
    </citation>
    <scope>NUCLEOTIDE SEQUENCE</scope>
    <source>
        <strain evidence="1">Lh_17</strain>
    </source>
</reference>
<dbReference type="EMBL" id="WUXR01000001">
    <property type="protein sequence ID" value="MBM4564579.1"/>
    <property type="molecule type" value="Genomic_DNA"/>
</dbReference>
<evidence type="ECO:0000313" key="1">
    <source>
        <dbReference type="EMBL" id="MBM4564579.1"/>
    </source>
</evidence>
<dbReference type="EMBL" id="WVBC01000001">
    <property type="protein sequence ID" value="NKT76676.1"/>
    <property type="molecule type" value="Genomic_DNA"/>
</dbReference>